<dbReference type="KEGG" id="paqt:E8L99_12025"/>
<dbReference type="OrthoDB" id="290218at2"/>
<dbReference type="RefSeq" id="WP_137099760.1">
    <property type="nucleotide sequence ID" value="NZ_CP039865.1"/>
</dbReference>
<protein>
    <submittedName>
        <fullName evidence="1">Uncharacterized protein</fullName>
    </submittedName>
</protein>
<evidence type="ECO:0000313" key="1">
    <source>
        <dbReference type="EMBL" id="QCK86429.1"/>
    </source>
</evidence>
<organism evidence="1 2">
    <name type="scientific">Phreatobacter aquaticus</name>
    <dbReference type="NCBI Taxonomy" id="2570229"/>
    <lineage>
        <taxon>Bacteria</taxon>
        <taxon>Pseudomonadati</taxon>
        <taxon>Pseudomonadota</taxon>
        <taxon>Alphaproteobacteria</taxon>
        <taxon>Hyphomicrobiales</taxon>
        <taxon>Phreatobacteraceae</taxon>
        <taxon>Phreatobacter</taxon>
    </lineage>
</organism>
<evidence type="ECO:0000313" key="2">
    <source>
        <dbReference type="Proteomes" id="UP000298588"/>
    </source>
</evidence>
<reference evidence="1 2" key="1">
    <citation type="submission" date="2019-04" db="EMBL/GenBank/DDBJ databases">
        <title>Phreatobacter aquaticus sp. nov.</title>
        <authorList>
            <person name="Choi A."/>
            <person name="Baek K."/>
        </authorList>
    </citation>
    <scope>NUCLEOTIDE SEQUENCE [LARGE SCALE GENOMIC DNA]</scope>
    <source>
        <strain evidence="1 2">NMCR1094</strain>
    </source>
</reference>
<dbReference type="Proteomes" id="UP000298588">
    <property type="component" value="Chromosome"/>
</dbReference>
<dbReference type="AlphaFoldDB" id="A0A4D7QL63"/>
<accession>A0A4D7QL63</accession>
<proteinExistence type="predicted"/>
<gene>
    <name evidence="1" type="ORF">E8L99_12025</name>
</gene>
<keyword evidence="2" id="KW-1185">Reference proteome</keyword>
<name>A0A4D7QL63_9HYPH</name>
<sequence length="67" mass="7394">MADMCANCRNYWEQRGTSAGLCRAHPPVLVPSDGTARWPGVARSDWCGEYRIIPPPENPGIRRAVAL</sequence>
<dbReference type="EMBL" id="CP039865">
    <property type="protein sequence ID" value="QCK86429.1"/>
    <property type="molecule type" value="Genomic_DNA"/>
</dbReference>